<proteinExistence type="predicted"/>
<protein>
    <submittedName>
        <fullName evidence="1">Uncharacterized protein</fullName>
    </submittedName>
</protein>
<accession>A0ABR1BYJ9</accession>
<dbReference type="Proteomes" id="UP001303046">
    <property type="component" value="Unassembled WGS sequence"/>
</dbReference>
<organism evidence="1 2">
    <name type="scientific">Necator americanus</name>
    <name type="common">Human hookworm</name>
    <dbReference type="NCBI Taxonomy" id="51031"/>
    <lineage>
        <taxon>Eukaryota</taxon>
        <taxon>Metazoa</taxon>
        <taxon>Ecdysozoa</taxon>
        <taxon>Nematoda</taxon>
        <taxon>Chromadorea</taxon>
        <taxon>Rhabditida</taxon>
        <taxon>Rhabditina</taxon>
        <taxon>Rhabditomorpha</taxon>
        <taxon>Strongyloidea</taxon>
        <taxon>Ancylostomatidae</taxon>
        <taxon>Bunostominae</taxon>
        <taxon>Necator</taxon>
    </lineage>
</organism>
<keyword evidence="2" id="KW-1185">Reference proteome</keyword>
<evidence type="ECO:0000313" key="1">
    <source>
        <dbReference type="EMBL" id="KAK6730448.1"/>
    </source>
</evidence>
<name>A0ABR1BYJ9_NECAM</name>
<sequence length="70" mass="7609">MLAERVIQSIPRSSSHAYLGRWMSPPQNKLDSAKGSCLAHPDRVEGHGGLPRIPPALVLTFVDYGKLLTA</sequence>
<gene>
    <name evidence="1" type="primary">Necator_chrI.g3244</name>
    <name evidence="1" type="ORF">RB195_007115</name>
</gene>
<reference evidence="1 2" key="1">
    <citation type="submission" date="2023-08" db="EMBL/GenBank/DDBJ databases">
        <title>A Necator americanus chromosomal reference genome.</title>
        <authorList>
            <person name="Ilik V."/>
            <person name="Petrzelkova K.J."/>
            <person name="Pardy F."/>
            <person name="Fuh T."/>
            <person name="Niatou-Singa F.S."/>
            <person name="Gouil Q."/>
            <person name="Baker L."/>
            <person name="Ritchie M.E."/>
            <person name="Jex A.R."/>
            <person name="Gazzola D."/>
            <person name="Li H."/>
            <person name="Toshio Fujiwara R."/>
            <person name="Zhan B."/>
            <person name="Aroian R.V."/>
            <person name="Pafco B."/>
            <person name="Schwarz E.M."/>
        </authorList>
    </citation>
    <scope>NUCLEOTIDE SEQUENCE [LARGE SCALE GENOMIC DNA]</scope>
    <source>
        <strain evidence="1 2">Aroian</strain>
        <tissue evidence="1">Whole animal</tissue>
    </source>
</reference>
<dbReference type="EMBL" id="JAVFWL010000001">
    <property type="protein sequence ID" value="KAK6730448.1"/>
    <property type="molecule type" value="Genomic_DNA"/>
</dbReference>
<evidence type="ECO:0000313" key="2">
    <source>
        <dbReference type="Proteomes" id="UP001303046"/>
    </source>
</evidence>
<comment type="caution">
    <text evidence="1">The sequence shown here is derived from an EMBL/GenBank/DDBJ whole genome shotgun (WGS) entry which is preliminary data.</text>
</comment>